<evidence type="ECO:0000256" key="12">
    <source>
        <dbReference type="SAM" id="MobiDB-lite"/>
    </source>
</evidence>
<dbReference type="PROSITE" id="PS00107">
    <property type="entry name" value="PROTEIN_KINASE_ATP"/>
    <property type="match status" value="1"/>
</dbReference>
<dbReference type="SMART" id="SM00454">
    <property type="entry name" value="SAM"/>
    <property type="match status" value="1"/>
</dbReference>
<organism evidence="16 17">
    <name type="scientific">Polysphondylium violaceum</name>
    <dbReference type="NCBI Taxonomy" id="133409"/>
    <lineage>
        <taxon>Eukaryota</taxon>
        <taxon>Amoebozoa</taxon>
        <taxon>Evosea</taxon>
        <taxon>Eumycetozoa</taxon>
        <taxon>Dictyostelia</taxon>
        <taxon>Dictyosteliales</taxon>
        <taxon>Dictyosteliaceae</taxon>
        <taxon>Polysphondylium</taxon>
    </lineage>
</organism>
<evidence type="ECO:0000313" key="17">
    <source>
        <dbReference type="Proteomes" id="UP000695562"/>
    </source>
</evidence>
<evidence type="ECO:0000256" key="3">
    <source>
        <dbReference type="ARBA" id="ARBA00022527"/>
    </source>
</evidence>
<keyword evidence="4" id="KW-0808">Transferase</keyword>
<dbReference type="SUPFAM" id="SSF48403">
    <property type="entry name" value="Ankyrin repeat"/>
    <property type="match status" value="1"/>
</dbReference>
<keyword evidence="17" id="KW-1185">Reference proteome</keyword>
<dbReference type="PROSITE" id="PS50105">
    <property type="entry name" value="SAM_DOMAIN"/>
    <property type="match status" value="1"/>
</dbReference>
<sequence length="927" mass="103467">MTKKVGSIHIEVLEGRNLIPMDSDGQSDPYCVIIVGEKKKKTKAVRHTLFPKWENEHYDFNIDKNLGSIVIEVYDWDRFSSDDRMGMVVIPSTQFSDYSLEITKWFTLIPIKSEDPVSGEIKLKIRYDKDNSQPQEKNPLIKAIKDNDVAAIEHLMNKSKVDYGICDSEGTPAIHLAIGTNNIPLITLILKASDLKITIKDSHGNSPLHLFSQKCITTTQSDEVILKLIDKGCSVADENALGEIPLHKACLSNFHKTSTIDTLLSKGSNINHQTKTGDTPLHYAIKMNRSDVVLFLLQKGANFNIEGGKPSKKPIDLARELDHTSIVNKLEKVLEISDWLNNLQLESLIPIFIQNEIYMDVITDIDESTLDSLKITVSGQRAKLLRTIKKMKSELNTSFSSLSGSFSSSTSNLKTSYNQSAEDLKYLVNNSPTKVEINSNNSDNSNNNNSSATTIENTGSNSPPIVNDSTPIVNNNNNNHKEENSNNNKQDIDNNNNNKQDENKDNSIAEQPPTTTTTNVINLNVSELSQLKHIHLDSDSWVIDESTLKYSVLLGTGASGKVYKGFYKGIEVAIKVLKSFTDKKDIAEFKKEFQIVSSLKAPGVVNFYGAGIKDKLCIVMEYCSRGSLYHILKDETVQFDWNNFFHLGLQAISSLDSLHCWTPQVLHRDLKSLNLLVTENWTVKICDFGLSRFDTGSNLETLGKLRGTYAYVAPEVYFGNKYTTKSDVYSMGMILWEMTYRCINGVHQFPYQEYPHLKFDYQILISSAKKDVRPTIPPNTPKSLADLISLTLLKDGASRPTTSEFYDALLKIHQEYLANTQEWDSKRIIPESQLPKPLVPATDTPGSSSPALLADVDNSSPRSFTNNNTPPTPSPSSSSNDFTQPIIPTTTSTTDSIKSPVSLLKEQITRTRSSSSPIDPKSLLKQK</sequence>
<evidence type="ECO:0000256" key="10">
    <source>
        <dbReference type="PROSITE-ProRule" id="PRU00023"/>
    </source>
</evidence>
<evidence type="ECO:0000256" key="5">
    <source>
        <dbReference type="ARBA" id="ARBA00022741"/>
    </source>
</evidence>
<dbReference type="PROSITE" id="PS50004">
    <property type="entry name" value="C2"/>
    <property type="match status" value="1"/>
</dbReference>
<dbReference type="InterPro" id="IPR001245">
    <property type="entry name" value="Ser-Thr/Tyr_kinase_cat_dom"/>
</dbReference>
<dbReference type="PANTHER" id="PTHR44329">
    <property type="entry name" value="SERINE/THREONINE-PROTEIN KINASE TNNI3K-RELATED"/>
    <property type="match status" value="1"/>
</dbReference>
<feature type="domain" description="SAM" evidence="15">
    <location>
        <begin position="335"/>
        <end position="394"/>
    </location>
</feature>
<dbReference type="InterPro" id="IPR011009">
    <property type="entry name" value="Kinase-like_dom_sf"/>
</dbReference>
<feature type="binding site" evidence="11">
    <location>
        <position position="575"/>
    </location>
    <ligand>
        <name>ATP</name>
        <dbReference type="ChEBI" id="CHEBI:30616"/>
    </ligand>
</feature>
<dbReference type="InterPro" id="IPR013761">
    <property type="entry name" value="SAM/pointed_sf"/>
</dbReference>
<keyword evidence="10" id="KW-0040">ANK repeat</keyword>
<dbReference type="Pfam" id="PF00168">
    <property type="entry name" value="C2"/>
    <property type="match status" value="1"/>
</dbReference>
<evidence type="ECO:0000256" key="2">
    <source>
        <dbReference type="ARBA" id="ARBA00012513"/>
    </source>
</evidence>
<comment type="caution">
    <text evidence="16">The sequence shown here is derived from an EMBL/GenBank/DDBJ whole genome shotgun (WGS) entry which is preliminary data.</text>
</comment>
<gene>
    <name evidence="16" type="ORF">CYY_009307</name>
</gene>
<dbReference type="Pfam" id="PF07714">
    <property type="entry name" value="PK_Tyr_Ser-Thr"/>
    <property type="match status" value="1"/>
</dbReference>
<dbReference type="PROSITE" id="PS50011">
    <property type="entry name" value="PROTEIN_KINASE_DOM"/>
    <property type="match status" value="1"/>
</dbReference>
<protein>
    <recommendedName>
        <fullName evidence="2">non-specific serine/threonine protein kinase</fullName>
        <ecNumber evidence="2">2.7.11.1</ecNumber>
    </recommendedName>
</protein>
<comment type="similarity">
    <text evidence="1">Belongs to the protein kinase superfamily. TKL Ser/Thr protein kinase family.</text>
</comment>
<reference evidence="16" key="1">
    <citation type="submission" date="2020-01" db="EMBL/GenBank/DDBJ databases">
        <title>Development of genomics and gene disruption for Polysphondylium violaceum indicates a role for the polyketide synthase stlB in stalk morphogenesis.</title>
        <authorList>
            <person name="Narita B."/>
            <person name="Kawabe Y."/>
            <person name="Kin K."/>
            <person name="Saito T."/>
            <person name="Gibbs R."/>
            <person name="Kuspa A."/>
            <person name="Muzny D."/>
            <person name="Queller D."/>
            <person name="Richards S."/>
            <person name="Strassman J."/>
            <person name="Sucgang R."/>
            <person name="Worley K."/>
            <person name="Schaap P."/>
        </authorList>
    </citation>
    <scope>NUCLEOTIDE SEQUENCE</scope>
    <source>
        <strain evidence="16">QSvi11</strain>
    </source>
</reference>
<dbReference type="Pfam" id="PF12796">
    <property type="entry name" value="Ank_2"/>
    <property type="match status" value="1"/>
</dbReference>
<dbReference type="GO" id="GO:0005524">
    <property type="term" value="F:ATP binding"/>
    <property type="evidence" value="ECO:0007669"/>
    <property type="project" value="UniProtKB-UniRule"/>
</dbReference>
<name>A0A8J4UW97_9MYCE</name>
<feature type="compositionally biased region" description="Low complexity" evidence="12">
    <location>
        <begin position="438"/>
        <end position="451"/>
    </location>
</feature>
<dbReference type="SUPFAM" id="SSF56112">
    <property type="entry name" value="Protein kinase-like (PK-like)"/>
    <property type="match status" value="1"/>
</dbReference>
<keyword evidence="5 11" id="KW-0547">Nucleotide-binding</keyword>
<dbReference type="OrthoDB" id="346907at2759"/>
<dbReference type="InterPro" id="IPR051681">
    <property type="entry name" value="Ser/Thr_Kinases-Pseudokinases"/>
</dbReference>
<feature type="region of interest" description="Disordered" evidence="12">
    <location>
        <begin position="434"/>
        <end position="517"/>
    </location>
</feature>
<dbReference type="SMART" id="SM00239">
    <property type="entry name" value="C2"/>
    <property type="match status" value="1"/>
</dbReference>
<dbReference type="InterPro" id="IPR036770">
    <property type="entry name" value="Ankyrin_rpt-contain_sf"/>
</dbReference>
<dbReference type="Gene3D" id="3.30.200.20">
    <property type="entry name" value="Phosphorylase Kinase, domain 1"/>
    <property type="match status" value="1"/>
</dbReference>
<dbReference type="InterPro" id="IPR035892">
    <property type="entry name" value="C2_domain_sf"/>
</dbReference>
<evidence type="ECO:0000256" key="4">
    <source>
        <dbReference type="ARBA" id="ARBA00022679"/>
    </source>
</evidence>
<feature type="compositionally biased region" description="Low complexity" evidence="12">
    <location>
        <begin position="485"/>
        <end position="498"/>
    </location>
</feature>
<dbReference type="PROSITE" id="PS00108">
    <property type="entry name" value="PROTEIN_KINASE_ST"/>
    <property type="match status" value="1"/>
</dbReference>
<dbReference type="EMBL" id="AJWJ01000676">
    <property type="protein sequence ID" value="KAF2069373.1"/>
    <property type="molecule type" value="Genomic_DNA"/>
</dbReference>
<feature type="compositionally biased region" description="Low complexity" evidence="12">
    <location>
        <begin position="858"/>
        <end position="900"/>
    </location>
</feature>
<dbReference type="InterPro" id="IPR001660">
    <property type="entry name" value="SAM"/>
</dbReference>
<comment type="catalytic activity">
    <reaction evidence="8">
        <text>L-threonyl-[protein] + ATP = O-phospho-L-threonyl-[protein] + ADP + H(+)</text>
        <dbReference type="Rhea" id="RHEA:46608"/>
        <dbReference type="Rhea" id="RHEA-COMP:11060"/>
        <dbReference type="Rhea" id="RHEA-COMP:11605"/>
        <dbReference type="ChEBI" id="CHEBI:15378"/>
        <dbReference type="ChEBI" id="CHEBI:30013"/>
        <dbReference type="ChEBI" id="CHEBI:30616"/>
        <dbReference type="ChEBI" id="CHEBI:61977"/>
        <dbReference type="ChEBI" id="CHEBI:456216"/>
        <dbReference type="EC" id="2.7.11.1"/>
    </reaction>
</comment>
<keyword evidence="6" id="KW-0418">Kinase</keyword>
<evidence type="ECO:0000256" key="6">
    <source>
        <dbReference type="ARBA" id="ARBA00022777"/>
    </source>
</evidence>
<dbReference type="EC" id="2.7.11.1" evidence="2"/>
<evidence type="ECO:0000259" key="14">
    <source>
        <dbReference type="PROSITE" id="PS50011"/>
    </source>
</evidence>
<dbReference type="Gene3D" id="1.10.150.50">
    <property type="entry name" value="Transcription Factor, Ets-1"/>
    <property type="match status" value="1"/>
</dbReference>
<dbReference type="CDD" id="cd13999">
    <property type="entry name" value="STKc_MAP3K-like"/>
    <property type="match status" value="1"/>
</dbReference>
<keyword evidence="7 11" id="KW-0067">ATP-binding</keyword>
<evidence type="ECO:0000256" key="11">
    <source>
        <dbReference type="PROSITE-ProRule" id="PRU10141"/>
    </source>
</evidence>
<evidence type="ECO:0000259" key="13">
    <source>
        <dbReference type="PROSITE" id="PS50004"/>
    </source>
</evidence>
<dbReference type="CDD" id="cd00030">
    <property type="entry name" value="C2"/>
    <property type="match status" value="1"/>
</dbReference>
<dbReference type="SUPFAM" id="SSF47769">
    <property type="entry name" value="SAM/Pointed domain"/>
    <property type="match status" value="1"/>
</dbReference>
<dbReference type="InterPro" id="IPR017441">
    <property type="entry name" value="Protein_kinase_ATP_BS"/>
</dbReference>
<feature type="repeat" description="ANK" evidence="10">
    <location>
        <begin position="241"/>
        <end position="275"/>
    </location>
</feature>
<dbReference type="PANTHER" id="PTHR44329:SF288">
    <property type="entry name" value="MITOGEN-ACTIVATED PROTEIN KINASE KINASE KINASE 20"/>
    <property type="match status" value="1"/>
</dbReference>
<dbReference type="Gene3D" id="2.60.40.150">
    <property type="entry name" value="C2 domain"/>
    <property type="match status" value="1"/>
</dbReference>
<dbReference type="SMART" id="SM00220">
    <property type="entry name" value="S_TKc"/>
    <property type="match status" value="1"/>
</dbReference>
<evidence type="ECO:0000256" key="1">
    <source>
        <dbReference type="ARBA" id="ARBA00005843"/>
    </source>
</evidence>
<dbReference type="PROSITE" id="PS50297">
    <property type="entry name" value="ANK_REP_REGION"/>
    <property type="match status" value="1"/>
</dbReference>
<feature type="repeat" description="ANK" evidence="10">
    <location>
        <begin position="276"/>
        <end position="308"/>
    </location>
</feature>
<evidence type="ECO:0000256" key="8">
    <source>
        <dbReference type="ARBA" id="ARBA00047899"/>
    </source>
</evidence>
<dbReference type="AlphaFoldDB" id="A0A8J4UW97"/>
<feature type="domain" description="Protein kinase" evidence="14">
    <location>
        <begin position="548"/>
        <end position="817"/>
    </location>
</feature>
<evidence type="ECO:0000259" key="15">
    <source>
        <dbReference type="PROSITE" id="PS50105"/>
    </source>
</evidence>
<dbReference type="InterPro" id="IPR008271">
    <property type="entry name" value="Ser/Thr_kinase_AS"/>
</dbReference>
<feature type="domain" description="C2" evidence="13">
    <location>
        <begin position="1"/>
        <end position="106"/>
    </location>
</feature>
<evidence type="ECO:0000256" key="9">
    <source>
        <dbReference type="ARBA" id="ARBA00048679"/>
    </source>
</evidence>
<dbReference type="Gene3D" id="1.10.510.10">
    <property type="entry name" value="Transferase(Phosphotransferase) domain 1"/>
    <property type="match status" value="1"/>
</dbReference>
<proteinExistence type="inferred from homology"/>
<dbReference type="SUPFAM" id="SSF49562">
    <property type="entry name" value="C2 domain (Calcium/lipid-binding domain, CaLB)"/>
    <property type="match status" value="1"/>
</dbReference>
<feature type="compositionally biased region" description="Polar residues" evidence="12">
    <location>
        <begin position="452"/>
        <end position="473"/>
    </location>
</feature>
<feature type="region of interest" description="Disordered" evidence="12">
    <location>
        <begin position="835"/>
        <end position="927"/>
    </location>
</feature>
<evidence type="ECO:0000313" key="16">
    <source>
        <dbReference type="EMBL" id="KAF2069373.1"/>
    </source>
</evidence>
<dbReference type="InterPro" id="IPR000008">
    <property type="entry name" value="C2_dom"/>
</dbReference>
<dbReference type="InterPro" id="IPR000719">
    <property type="entry name" value="Prot_kinase_dom"/>
</dbReference>
<comment type="catalytic activity">
    <reaction evidence="9">
        <text>L-seryl-[protein] + ATP = O-phospho-L-seryl-[protein] + ADP + H(+)</text>
        <dbReference type="Rhea" id="RHEA:17989"/>
        <dbReference type="Rhea" id="RHEA-COMP:9863"/>
        <dbReference type="Rhea" id="RHEA-COMP:11604"/>
        <dbReference type="ChEBI" id="CHEBI:15378"/>
        <dbReference type="ChEBI" id="CHEBI:29999"/>
        <dbReference type="ChEBI" id="CHEBI:30616"/>
        <dbReference type="ChEBI" id="CHEBI:83421"/>
        <dbReference type="ChEBI" id="CHEBI:456216"/>
        <dbReference type="EC" id="2.7.11.1"/>
    </reaction>
</comment>
<dbReference type="Pfam" id="PF00536">
    <property type="entry name" value="SAM_1"/>
    <property type="match status" value="1"/>
</dbReference>
<dbReference type="Gene3D" id="1.25.40.20">
    <property type="entry name" value="Ankyrin repeat-containing domain"/>
    <property type="match status" value="1"/>
</dbReference>
<accession>A0A8J4UW97</accession>
<dbReference type="InterPro" id="IPR002110">
    <property type="entry name" value="Ankyrin_rpt"/>
</dbReference>
<keyword evidence="3" id="KW-0723">Serine/threonine-protein kinase</keyword>
<dbReference type="PROSITE" id="PS50088">
    <property type="entry name" value="ANK_REPEAT"/>
    <property type="match status" value="2"/>
</dbReference>
<dbReference type="SMART" id="SM00248">
    <property type="entry name" value="ANK"/>
    <property type="match status" value="5"/>
</dbReference>
<dbReference type="GO" id="GO:0004674">
    <property type="term" value="F:protein serine/threonine kinase activity"/>
    <property type="evidence" value="ECO:0007669"/>
    <property type="project" value="UniProtKB-KW"/>
</dbReference>
<evidence type="ECO:0000256" key="7">
    <source>
        <dbReference type="ARBA" id="ARBA00022840"/>
    </source>
</evidence>
<dbReference type="Proteomes" id="UP000695562">
    <property type="component" value="Unassembled WGS sequence"/>
</dbReference>